<dbReference type="Proteomes" id="UP000228380">
    <property type="component" value="Chromosome 8"/>
</dbReference>
<dbReference type="InterPro" id="IPR006626">
    <property type="entry name" value="PbH1"/>
</dbReference>
<dbReference type="SUPFAM" id="SSF51126">
    <property type="entry name" value="Pectin lyase-like"/>
    <property type="match status" value="1"/>
</dbReference>
<dbReference type="InterPro" id="IPR012334">
    <property type="entry name" value="Pectin_lyas_fold"/>
</dbReference>
<evidence type="ECO:0000256" key="6">
    <source>
        <dbReference type="ARBA" id="ARBA00023295"/>
    </source>
</evidence>
<evidence type="ECO:0000256" key="7">
    <source>
        <dbReference type="ARBA" id="ARBA00023316"/>
    </source>
</evidence>
<gene>
    <name evidence="11" type="primary">LOC120111467</name>
</gene>
<keyword evidence="5 9" id="KW-0378">Hydrolase</keyword>
<evidence type="ECO:0000313" key="11">
    <source>
        <dbReference type="RefSeq" id="XP_038984447.1"/>
    </source>
</evidence>
<organism evidence="10 11">
    <name type="scientific">Phoenix dactylifera</name>
    <name type="common">Date palm</name>
    <dbReference type="NCBI Taxonomy" id="42345"/>
    <lineage>
        <taxon>Eukaryota</taxon>
        <taxon>Viridiplantae</taxon>
        <taxon>Streptophyta</taxon>
        <taxon>Embryophyta</taxon>
        <taxon>Tracheophyta</taxon>
        <taxon>Spermatophyta</taxon>
        <taxon>Magnoliopsida</taxon>
        <taxon>Liliopsida</taxon>
        <taxon>Arecaceae</taxon>
        <taxon>Coryphoideae</taxon>
        <taxon>Phoeniceae</taxon>
        <taxon>Phoenix</taxon>
    </lineage>
</organism>
<evidence type="ECO:0000256" key="9">
    <source>
        <dbReference type="RuleBase" id="RU361169"/>
    </source>
</evidence>
<keyword evidence="6 9" id="KW-0326">Glycosidase</keyword>
<dbReference type="GO" id="GO:0071555">
    <property type="term" value="P:cell wall organization"/>
    <property type="evidence" value="ECO:0007669"/>
    <property type="project" value="UniProtKB-KW"/>
</dbReference>
<evidence type="ECO:0000256" key="2">
    <source>
        <dbReference type="ARBA" id="ARBA00008834"/>
    </source>
</evidence>
<reference evidence="10" key="1">
    <citation type="journal article" date="2019" name="Nat. Commun.">
        <title>Genome-wide association mapping of date palm fruit traits.</title>
        <authorList>
            <person name="Hazzouri K.M."/>
            <person name="Gros-Balthazard M."/>
            <person name="Flowers J.M."/>
            <person name="Copetti D."/>
            <person name="Lemansour A."/>
            <person name="Lebrun M."/>
            <person name="Masmoudi K."/>
            <person name="Ferrand S."/>
            <person name="Dhar M.I."/>
            <person name="Fresquez Z.A."/>
            <person name="Rosas U."/>
            <person name="Zhang J."/>
            <person name="Talag J."/>
            <person name="Lee S."/>
            <person name="Kudrna D."/>
            <person name="Powell R.F."/>
            <person name="Leitch I.J."/>
            <person name="Krueger R.R."/>
            <person name="Wing R.A."/>
            <person name="Amiri K.M.A."/>
            <person name="Purugganan M.D."/>
        </authorList>
    </citation>
    <scope>NUCLEOTIDE SEQUENCE [LARGE SCALE GENOMIC DNA]</scope>
    <source>
        <strain evidence="10">cv. Khalas</strain>
    </source>
</reference>
<keyword evidence="10" id="KW-1185">Reference proteome</keyword>
<keyword evidence="4" id="KW-0964">Secreted</keyword>
<evidence type="ECO:0000256" key="3">
    <source>
        <dbReference type="ARBA" id="ARBA00022512"/>
    </source>
</evidence>
<dbReference type="OrthoDB" id="187139at2759"/>
<dbReference type="GO" id="GO:0004650">
    <property type="term" value="F:polygalacturonase activity"/>
    <property type="evidence" value="ECO:0007669"/>
    <property type="project" value="InterPro"/>
</dbReference>
<evidence type="ECO:0000256" key="1">
    <source>
        <dbReference type="ARBA" id="ARBA00004191"/>
    </source>
</evidence>
<keyword evidence="7" id="KW-0961">Cell wall biogenesis/degradation</keyword>
<evidence type="ECO:0000313" key="10">
    <source>
        <dbReference type="Proteomes" id="UP000228380"/>
    </source>
</evidence>
<evidence type="ECO:0000256" key="4">
    <source>
        <dbReference type="ARBA" id="ARBA00022525"/>
    </source>
</evidence>
<dbReference type="Gene3D" id="2.160.20.10">
    <property type="entry name" value="Single-stranded right-handed beta-helix, Pectin lyase-like"/>
    <property type="match status" value="1"/>
</dbReference>
<dbReference type="SMART" id="SM00710">
    <property type="entry name" value="PbH1"/>
    <property type="match status" value="6"/>
</dbReference>
<name>A0A8B9AF97_PHODC</name>
<dbReference type="Pfam" id="PF00295">
    <property type="entry name" value="Glyco_hydro_28"/>
    <property type="match status" value="1"/>
</dbReference>
<evidence type="ECO:0000256" key="8">
    <source>
        <dbReference type="PROSITE-ProRule" id="PRU10052"/>
    </source>
</evidence>
<comment type="subcellular location">
    <subcellularLocation>
        <location evidence="1">Secreted</location>
        <location evidence="1">Cell wall</location>
    </subcellularLocation>
</comment>
<accession>A0A8B9AF97</accession>
<protein>
    <submittedName>
        <fullName evidence="11">Probable polygalacturonase At1g80170</fullName>
    </submittedName>
</protein>
<dbReference type="InterPro" id="IPR011050">
    <property type="entry name" value="Pectin_lyase_fold/virulence"/>
</dbReference>
<proteinExistence type="inferred from homology"/>
<keyword evidence="3" id="KW-0134">Cell wall</keyword>
<dbReference type="PROSITE" id="PS00502">
    <property type="entry name" value="POLYGALACTURONASE"/>
    <property type="match status" value="1"/>
</dbReference>
<dbReference type="AlphaFoldDB" id="A0A8B9AF97"/>
<dbReference type="PANTHER" id="PTHR31375">
    <property type="match status" value="1"/>
</dbReference>
<comment type="similarity">
    <text evidence="2 9">Belongs to the glycosyl hydrolase 28 family.</text>
</comment>
<dbReference type="InterPro" id="IPR000743">
    <property type="entry name" value="Glyco_hydro_28"/>
</dbReference>
<evidence type="ECO:0000256" key="5">
    <source>
        <dbReference type="ARBA" id="ARBA00022801"/>
    </source>
</evidence>
<dbReference type="GO" id="GO:0005975">
    <property type="term" value="P:carbohydrate metabolic process"/>
    <property type="evidence" value="ECO:0007669"/>
    <property type="project" value="InterPro"/>
</dbReference>
<sequence>MFCLTCVGVTKSRGQPQFNVLDFKAVGDGHTDDTQVFKDAWAATCGCETGRPRMIIPARRTFLVLPTVFDGPCKSTSVSVQLQGTIVAPDTLDTWNDKDASEWLRFDSVRGLTFAGSRLIDGRGHNWWAKSCKRNKNQGLRFDQCNDTVVSGVSFVNGPQMHLTIYRSGNVNVTSVHVTSPATSPNTDGIHVQASWHVHIQESVIGTGDDCISIGDDVYDIVIEHIKCGPGHGISVGSLGKEGSEVSVEEIHVSHVEMFDTTNGARIKTWQGGKGSASRISFEHINLTNVHNPIIIDQYYCDSPKTCEAQADAVHISDVTFAHFTYGDLDESDCRDPQL</sequence>
<dbReference type="GeneID" id="120111467"/>
<reference evidence="11" key="2">
    <citation type="submission" date="2025-08" db="UniProtKB">
        <authorList>
            <consortium name="RefSeq"/>
        </authorList>
    </citation>
    <scope>IDENTIFICATION</scope>
    <source>
        <tissue evidence="11">Young leaves</tissue>
    </source>
</reference>
<dbReference type="RefSeq" id="XP_038984447.1">
    <property type="nucleotide sequence ID" value="XM_039128519.1"/>
</dbReference>
<dbReference type="KEGG" id="pda:120111467"/>
<feature type="active site" evidence="8">
    <location>
        <position position="232"/>
    </location>
</feature>